<keyword evidence="4 7" id="KW-0812">Transmembrane</keyword>
<sequence length="508" mass="53864">MSASVDPNPNTVEPTAEVGRRAAGGVIWLTAQKWVIRIFSFVTIAILTRLLSPEDFGTLAAASTVLPFFYLLADLGFAAYIVQVEKTTERMLSTAFWFSMGAGILLCGLLWAIAPIMGPIFGNDTVVPVLQALSLWVIVTAIGSVPTAIMRREMRFAAIAAQGATAAVIAQAAALVLAFTGFGVWALVAQTLTAAVVSAILIWVTARWRPRWTFVRADFTRMSKFGGQVLGVEFIAMLRAWGEAAVTSAMLGAAALGFMNIAQRLVQIVQDLTGSAIVPVTNVAFARIREEVTRLQNAYLRSLRLVYLLLSLPLTVVAITAPLMVPIVFGDGWGKSVPVAQVLAIAGTLSVAAWLDHGLFYGLGRPGTWFVYAFITDAVTFGTTLLVARGGLVAIAWGFLAVAVVATVVRWFLVARALKMRVSAVTRPFLSLVIIVVGAGAAGWGGMVLTAQLPGILALVIVATIIGVVHLGLSFLFARRAISDAASLLAGTRFGARVPLLARLGAAR</sequence>
<dbReference type="EMBL" id="BMCM01000002">
    <property type="protein sequence ID" value="GGD75688.1"/>
    <property type="molecule type" value="Genomic_DNA"/>
</dbReference>
<evidence type="ECO:0000313" key="8">
    <source>
        <dbReference type="EMBL" id="GGD75688.1"/>
    </source>
</evidence>
<feature type="transmembrane region" description="Helical" evidence="7">
    <location>
        <begin position="337"/>
        <end position="355"/>
    </location>
</feature>
<proteinExistence type="inferred from homology"/>
<dbReference type="Pfam" id="PF13440">
    <property type="entry name" value="Polysacc_synt_3"/>
    <property type="match status" value="1"/>
</dbReference>
<feature type="transmembrane region" description="Helical" evidence="7">
    <location>
        <begin position="185"/>
        <end position="206"/>
    </location>
</feature>
<organism evidence="8 9">
    <name type="scientific">Microbacterium murale</name>
    <dbReference type="NCBI Taxonomy" id="1081040"/>
    <lineage>
        <taxon>Bacteria</taxon>
        <taxon>Bacillati</taxon>
        <taxon>Actinomycetota</taxon>
        <taxon>Actinomycetes</taxon>
        <taxon>Micrococcales</taxon>
        <taxon>Microbacteriaceae</taxon>
        <taxon>Microbacterium</taxon>
    </lineage>
</organism>
<feature type="transmembrane region" description="Helical" evidence="7">
    <location>
        <begin position="456"/>
        <end position="478"/>
    </location>
</feature>
<evidence type="ECO:0000313" key="9">
    <source>
        <dbReference type="Proteomes" id="UP000629365"/>
    </source>
</evidence>
<evidence type="ECO:0000256" key="3">
    <source>
        <dbReference type="ARBA" id="ARBA00022475"/>
    </source>
</evidence>
<dbReference type="InterPro" id="IPR050833">
    <property type="entry name" value="Poly_Biosynth_Transport"/>
</dbReference>
<feature type="transmembrane region" description="Helical" evidence="7">
    <location>
        <begin position="129"/>
        <end position="149"/>
    </location>
</feature>
<dbReference type="RefSeq" id="WP_229702939.1">
    <property type="nucleotide sequence ID" value="NZ_BMCM01000002.1"/>
</dbReference>
<evidence type="ECO:0000256" key="7">
    <source>
        <dbReference type="SAM" id="Phobius"/>
    </source>
</evidence>
<gene>
    <name evidence="8" type="ORF">GCM10007269_18480</name>
</gene>
<keyword evidence="6 7" id="KW-0472">Membrane</keyword>
<evidence type="ECO:0000256" key="2">
    <source>
        <dbReference type="ARBA" id="ARBA00007430"/>
    </source>
</evidence>
<comment type="similarity">
    <text evidence="2">Belongs to the polysaccharide synthase family.</text>
</comment>
<feature type="transmembrane region" description="Helical" evidence="7">
    <location>
        <begin position="94"/>
        <end position="117"/>
    </location>
</feature>
<dbReference type="PANTHER" id="PTHR30250:SF10">
    <property type="entry name" value="LIPOPOLYSACCHARIDE BIOSYNTHESIS PROTEIN WZXC"/>
    <property type="match status" value="1"/>
</dbReference>
<evidence type="ECO:0000256" key="6">
    <source>
        <dbReference type="ARBA" id="ARBA00023136"/>
    </source>
</evidence>
<dbReference type="CDD" id="cd13127">
    <property type="entry name" value="MATE_tuaB_like"/>
    <property type="match status" value="1"/>
</dbReference>
<feature type="transmembrane region" description="Helical" evidence="7">
    <location>
        <begin position="305"/>
        <end position="325"/>
    </location>
</feature>
<keyword evidence="5 7" id="KW-1133">Transmembrane helix</keyword>
<dbReference type="Proteomes" id="UP000629365">
    <property type="component" value="Unassembled WGS sequence"/>
</dbReference>
<dbReference type="PANTHER" id="PTHR30250">
    <property type="entry name" value="PST FAMILY PREDICTED COLANIC ACID TRANSPORTER"/>
    <property type="match status" value="1"/>
</dbReference>
<reference evidence="9" key="1">
    <citation type="journal article" date="2019" name="Int. J. Syst. Evol. Microbiol.">
        <title>The Global Catalogue of Microorganisms (GCM) 10K type strain sequencing project: providing services to taxonomists for standard genome sequencing and annotation.</title>
        <authorList>
            <consortium name="The Broad Institute Genomics Platform"/>
            <consortium name="The Broad Institute Genome Sequencing Center for Infectious Disease"/>
            <person name="Wu L."/>
            <person name="Ma J."/>
        </authorList>
    </citation>
    <scope>NUCLEOTIDE SEQUENCE [LARGE SCALE GENOMIC DNA]</scope>
    <source>
        <strain evidence="9">CCM 7640</strain>
    </source>
</reference>
<feature type="transmembrane region" description="Helical" evidence="7">
    <location>
        <begin position="367"/>
        <end position="388"/>
    </location>
</feature>
<evidence type="ECO:0000256" key="5">
    <source>
        <dbReference type="ARBA" id="ARBA00022989"/>
    </source>
</evidence>
<feature type="transmembrane region" description="Helical" evidence="7">
    <location>
        <begin position="394"/>
        <end position="413"/>
    </location>
</feature>
<name>A0ABQ1RNC1_9MICO</name>
<feature type="transmembrane region" description="Helical" evidence="7">
    <location>
        <begin position="156"/>
        <end position="179"/>
    </location>
</feature>
<keyword evidence="9" id="KW-1185">Reference proteome</keyword>
<evidence type="ECO:0000256" key="4">
    <source>
        <dbReference type="ARBA" id="ARBA00022692"/>
    </source>
</evidence>
<feature type="transmembrane region" description="Helical" evidence="7">
    <location>
        <begin position="425"/>
        <end position="444"/>
    </location>
</feature>
<evidence type="ECO:0000256" key="1">
    <source>
        <dbReference type="ARBA" id="ARBA00004651"/>
    </source>
</evidence>
<keyword evidence="3" id="KW-1003">Cell membrane</keyword>
<protein>
    <submittedName>
        <fullName evidence="8">Polysaccharide biosynthesis protein</fullName>
    </submittedName>
</protein>
<comment type="caution">
    <text evidence="8">The sequence shown here is derived from an EMBL/GenBank/DDBJ whole genome shotgun (WGS) entry which is preliminary data.</text>
</comment>
<accession>A0ABQ1RNC1</accession>
<feature type="transmembrane region" description="Helical" evidence="7">
    <location>
        <begin position="58"/>
        <end position="82"/>
    </location>
</feature>
<comment type="subcellular location">
    <subcellularLocation>
        <location evidence="1">Cell membrane</location>
        <topology evidence="1">Multi-pass membrane protein</topology>
    </subcellularLocation>
</comment>